<dbReference type="GeneID" id="20320996"/>
<feature type="region of interest" description="Disordered" evidence="1">
    <location>
        <begin position="143"/>
        <end position="178"/>
    </location>
</feature>
<evidence type="ECO:0000256" key="1">
    <source>
        <dbReference type="SAM" id="MobiDB-lite"/>
    </source>
</evidence>
<sequence length="215" mass="24758">MQAPTEQHRERYAPNLPNDDSEPTQVDVSYMDDLSQRLLSRTFRYKRRKSTFTLFLPDFQTEYHRHFENALLRYLCNYDDLIIKSSLTVTDFELNIIDDHNRPSNHLLTQNNATCPSSQRLRSTESQCFAWPGDPDTIAHGIHGTPSTANSKKTRTSDTNFNNPTTHDQQAMPGASEPKSVERNGILYVVGFKFPWSINRPLIFHSLTLKMPGVR</sequence>
<evidence type="ECO:0000313" key="2">
    <source>
        <dbReference type="EMBL" id="KER25784.1"/>
    </source>
</evidence>
<dbReference type="KEGG" id="ovi:T265_06817"/>
<feature type="compositionally biased region" description="Polar residues" evidence="1">
    <location>
        <begin position="145"/>
        <end position="169"/>
    </location>
</feature>
<keyword evidence="3" id="KW-1185">Reference proteome</keyword>
<dbReference type="AlphaFoldDB" id="A0A075AD14"/>
<dbReference type="CTD" id="20320996"/>
<dbReference type="RefSeq" id="XP_009170455.1">
    <property type="nucleotide sequence ID" value="XM_009172191.1"/>
</dbReference>
<accession>A0A075AD14</accession>
<gene>
    <name evidence="2" type="ORF">T265_06817</name>
</gene>
<name>A0A075AD14_OPIVI</name>
<feature type="region of interest" description="Disordered" evidence="1">
    <location>
        <begin position="1"/>
        <end position="24"/>
    </location>
</feature>
<protein>
    <submittedName>
        <fullName evidence="2">Uncharacterized protein</fullName>
    </submittedName>
</protein>
<reference evidence="2 3" key="1">
    <citation type="submission" date="2013-11" db="EMBL/GenBank/DDBJ databases">
        <title>Opisthorchis viverrini - life in the bile duct.</title>
        <authorList>
            <person name="Young N.D."/>
            <person name="Nagarajan N."/>
            <person name="Lin S.J."/>
            <person name="Korhonen P.K."/>
            <person name="Jex A.R."/>
            <person name="Hall R.S."/>
            <person name="Safavi-Hemami H."/>
            <person name="Kaewkong W."/>
            <person name="Bertrand D."/>
            <person name="Gao S."/>
            <person name="Seet Q."/>
            <person name="Wongkham S."/>
            <person name="Teh B.T."/>
            <person name="Wongkham C."/>
            <person name="Intapan P.M."/>
            <person name="Maleewong W."/>
            <person name="Yang X."/>
            <person name="Hu M."/>
            <person name="Wang Z."/>
            <person name="Hofmann A."/>
            <person name="Sternberg P.W."/>
            <person name="Tan P."/>
            <person name="Wang J."/>
            <person name="Gasser R.B."/>
        </authorList>
    </citation>
    <scope>NUCLEOTIDE SEQUENCE [LARGE SCALE GENOMIC DNA]</scope>
</reference>
<organism evidence="2 3">
    <name type="scientific">Opisthorchis viverrini</name>
    <name type="common">Southeast Asian liver fluke</name>
    <dbReference type="NCBI Taxonomy" id="6198"/>
    <lineage>
        <taxon>Eukaryota</taxon>
        <taxon>Metazoa</taxon>
        <taxon>Spiralia</taxon>
        <taxon>Lophotrochozoa</taxon>
        <taxon>Platyhelminthes</taxon>
        <taxon>Trematoda</taxon>
        <taxon>Digenea</taxon>
        <taxon>Opisthorchiida</taxon>
        <taxon>Opisthorchiata</taxon>
        <taxon>Opisthorchiidae</taxon>
        <taxon>Opisthorchis</taxon>
    </lineage>
</organism>
<evidence type="ECO:0000313" key="3">
    <source>
        <dbReference type="Proteomes" id="UP000054324"/>
    </source>
</evidence>
<dbReference type="EMBL" id="KL596766">
    <property type="protein sequence ID" value="KER25784.1"/>
    <property type="molecule type" value="Genomic_DNA"/>
</dbReference>
<feature type="compositionally biased region" description="Basic and acidic residues" evidence="1">
    <location>
        <begin position="1"/>
        <end position="12"/>
    </location>
</feature>
<dbReference type="Proteomes" id="UP000054324">
    <property type="component" value="Unassembled WGS sequence"/>
</dbReference>
<proteinExistence type="predicted"/>